<protein>
    <submittedName>
        <fullName evidence="2">HOP</fullName>
    </submittedName>
</protein>
<reference evidence="2" key="1">
    <citation type="submission" date="2015-07" db="EMBL/GenBank/DDBJ databases">
        <title>Wnt signalling and multipotent stem cell formation and differenciation in the hydrozoan Clytia hemisphaerica.</title>
        <authorList>
            <person name="Ruggiero A."/>
            <person name="Lapebie P."/>
            <person name="Barreau C."/>
            <person name="Houliston E."/>
        </authorList>
    </citation>
    <scope>NUCLEOTIDE SEQUENCE</scope>
</reference>
<proteinExistence type="evidence at transcript level"/>
<feature type="compositionally biased region" description="Polar residues" evidence="1">
    <location>
        <begin position="75"/>
        <end position="101"/>
    </location>
</feature>
<organism evidence="2">
    <name type="scientific">Clytia hemisphaerica</name>
    <dbReference type="NCBI Taxonomy" id="252671"/>
    <lineage>
        <taxon>Eukaryota</taxon>
        <taxon>Metazoa</taxon>
        <taxon>Cnidaria</taxon>
        <taxon>Hydrozoa</taxon>
        <taxon>Hydroidolina</taxon>
        <taxon>Leptothecata</taxon>
        <taxon>Obeliida</taxon>
        <taxon>Clytiidae</taxon>
        <taxon>Clytia</taxon>
    </lineage>
</organism>
<accession>A0A0P0F1Y1</accession>
<dbReference type="EMBL" id="KT318137">
    <property type="protein sequence ID" value="ALJ33540.1"/>
    <property type="molecule type" value="mRNA"/>
</dbReference>
<feature type="region of interest" description="Disordered" evidence="1">
    <location>
        <begin position="242"/>
        <end position="263"/>
    </location>
</feature>
<feature type="compositionally biased region" description="Polar residues" evidence="1">
    <location>
        <begin position="32"/>
        <end position="60"/>
    </location>
</feature>
<dbReference type="AlphaFoldDB" id="A0A0P0F1Y1"/>
<feature type="compositionally biased region" description="Low complexity" evidence="1">
    <location>
        <begin position="134"/>
        <end position="148"/>
    </location>
</feature>
<feature type="region of interest" description="Disordered" evidence="1">
    <location>
        <begin position="127"/>
        <end position="148"/>
    </location>
</feature>
<sequence>MLKHTPVNTSVGDQLLDKKIKIEEESDLRFQINESRTSGPAFPQPSQTAVLPHQELNSSRPPALPAFQHPRERYSQQPSNSHQTLPTSFQPHQNEPPTINRTPMPAFLQPKQEPGETAFLQPKQEPGETQFDFQQSHQTIQHLQHQIQSQQPTLQQTLDVINGEVNETVNSSQWSDPLAYLPRGMEDFKGFFTPDQLNILQLLHQRQVLDKLEQRVKNSTTDYLPPDTIEEVIDSGVGFVPTNETTEPTMSYSTHGQPGTENM</sequence>
<evidence type="ECO:0000256" key="1">
    <source>
        <dbReference type="SAM" id="MobiDB-lite"/>
    </source>
</evidence>
<feature type="region of interest" description="Disordered" evidence="1">
    <location>
        <begin position="31"/>
        <end position="110"/>
    </location>
</feature>
<evidence type="ECO:0000313" key="2">
    <source>
        <dbReference type="EMBL" id="ALJ33540.1"/>
    </source>
</evidence>
<name>A0A0P0F1Y1_9CNID</name>